<dbReference type="Proteomes" id="UP000717696">
    <property type="component" value="Unassembled WGS sequence"/>
</dbReference>
<feature type="compositionally biased region" description="Basic residues" evidence="1">
    <location>
        <begin position="76"/>
        <end position="88"/>
    </location>
</feature>
<accession>A0A9P9FD72</accession>
<gene>
    <name evidence="2" type="ORF">B0J13DRAFT_192054</name>
</gene>
<evidence type="ECO:0000313" key="3">
    <source>
        <dbReference type="Proteomes" id="UP000717696"/>
    </source>
</evidence>
<protein>
    <submittedName>
        <fullName evidence="2">Uncharacterized protein</fullName>
    </submittedName>
</protein>
<sequence>MGDEAWLVSRLDASMYDYCRPERNSPLPRVLPPCLPPAGHLRPRSGPSLHAVALCVYGQTTTKDIDDQDTDSPRHTATRHSKTHKDTHRNTYIKHRGIYSQTQKHRQARTWHIFCRFAVTVDPRATRSVSRSLASDRMRENKRRLISSLPPDNDPVLNIEQRGPCIFNDRPMHREARGCIRPCPLVVRMVWVFTLSTNLLFCLLPLFSTETHIPKGRTLLMSFYPPCLCRRLSIRPRTHCLLLPIPNMTSQNCILVISDPGFFMIHPSPQKAPHACCAVNL</sequence>
<name>A0A9P9FD72_9HYPO</name>
<keyword evidence="3" id="KW-1185">Reference proteome</keyword>
<evidence type="ECO:0000256" key="1">
    <source>
        <dbReference type="SAM" id="MobiDB-lite"/>
    </source>
</evidence>
<reference evidence="2" key="1">
    <citation type="journal article" date="2021" name="Nat. Commun.">
        <title>Genetic determinants of endophytism in the Arabidopsis root mycobiome.</title>
        <authorList>
            <person name="Mesny F."/>
            <person name="Miyauchi S."/>
            <person name="Thiergart T."/>
            <person name="Pickel B."/>
            <person name="Atanasova L."/>
            <person name="Karlsson M."/>
            <person name="Huettel B."/>
            <person name="Barry K.W."/>
            <person name="Haridas S."/>
            <person name="Chen C."/>
            <person name="Bauer D."/>
            <person name="Andreopoulos W."/>
            <person name="Pangilinan J."/>
            <person name="LaButti K."/>
            <person name="Riley R."/>
            <person name="Lipzen A."/>
            <person name="Clum A."/>
            <person name="Drula E."/>
            <person name="Henrissat B."/>
            <person name="Kohler A."/>
            <person name="Grigoriev I.V."/>
            <person name="Martin F.M."/>
            <person name="Hacquard S."/>
        </authorList>
    </citation>
    <scope>NUCLEOTIDE SEQUENCE</scope>
    <source>
        <strain evidence="2">MPI-CAGE-AT-0021</strain>
    </source>
</reference>
<proteinExistence type="predicted"/>
<dbReference type="AlphaFoldDB" id="A0A9P9FD72"/>
<comment type="caution">
    <text evidence="2">The sequence shown here is derived from an EMBL/GenBank/DDBJ whole genome shotgun (WGS) entry which is preliminary data.</text>
</comment>
<organism evidence="2 3">
    <name type="scientific">Dactylonectria estremocensis</name>
    <dbReference type="NCBI Taxonomy" id="1079267"/>
    <lineage>
        <taxon>Eukaryota</taxon>
        <taxon>Fungi</taxon>
        <taxon>Dikarya</taxon>
        <taxon>Ascomycota</taxon>
        <taxon>Pezizomycotina</taxon>
        <taxon>Sordariomycetes</taxon>
        <taxon>Hypocreomycetidae</taxon>
        <taxon>Hypocreales</taxon>
        <taxon>Nectriaceae</taxon>
        <taxon>Dactylonectria</taxon>
    </lineage>
</organism>
<dbReference type="EMBL" id="JAGMUU010000003">
    <property type="protein sequence ID" value="KAH7158241.1"/>
    <property type="molecule type" value="Genomic_DNA"/>
</dbReference>
<feature type="region of interest" description="Disordered" evidence="1">
    <location>
        <begin position="63"/>
        <end position="88"/>
    </location>
</feature>
<evidence type="ECO:0000313" key="2">
    <source>
        <dbReference type="EMBL" id="KAH7158241.1"/>
    </source>
</evidence>